<evidence type="ECO:0000256" key="5">
    <source>
        <dbReference type="ARBA" id="ARBA00022822"/>
    </source>
</evidence>
<dbReference type="NCBIfam" id="TIGR00262">
    <property type="entry name" value="trpA"/>
    <property type="match status" value="1"/>
</dbReference>
<feature type="region of interest" description="Disordered" evidence="11">
    <location>
        <begin position="1"/>
        <end position="20"/>
    </location>
</feature>
<dbReference type="AlphaFoldDB" id="A0A5C5BG22"/>
<keyword evidence="5 9" id="KW-0822">Tryptophan biosynthesis</keyword>
<comment type="caution">
    <text evidence="12">The sequence shown here is derived from an EMBL/GenBank/DDBJ whole genome shotgun (WGS) entry which is preliminary data.</text>
</comment>
<dbReference type="InterPro" id="IPR002028">
    <property type="entry name" value="Trp_synthase_suA"/>
</dbReference>
<feature type="active site" description="Proton acceptor" evidence="9">
    <location>
        <position position="86"/>
    </location>
</feature>
<organism evidence="12 13">
    <name type="scientific">Miniimonas arenae</name>
    <dbReference type="NCBI Taxonomy" id="676201"/>
    <lineage>
        <taxon>Bacteria</taxon>
        <taxon>Bacillati</taxon>
        <taxon>Actinomycetota</taxon>
        <taxon>Actinomycetes</taxon>
        <taxon>Micrococcales</taxon>
        <taxon>Beutenbergiaceae</taxon>
        <taxon>Miniimonas</taxon>
    </lineage>
</organism>
<evidence type="ECO:0000256" key="4">
    <source>
        <dbReference type="ARBA" id="ARBA00022605"/>
    </source>
</evidence>
<comment type="function">
    <text evidence="1 9">The alpha subunit is responsible for the aldol cleavage of indoleglycerol phosphate to indole and glyceraldehyde 3-phosphate.</text>
</comment>
<feature type="active site" description="Proton acceptor" evidence="9">
    <location>
        <position position="75"/>
    </location>
</feature>
<evidence type="ECO:0000313" key="13">
    <source>
        <dbReference type="Proteomes" id="UP000313849"/>
    </source>
</evidence>
<evidence type="ECO:0000256" key="7">
    <source>
        <dbReference type="ARBA" id="ARBA00023239"/>
    </source>
</evidence>
<dbReference type="InterPro" id="IPR013785">
    <property type="entry name" value="Aldolase_TIM"/>
</dbReference>
<dbReference type="OrthoDB" id="9804578at2"/>
<dbReference type="Proteomes" id="UP000313849">
    <property type="component" value="Unassembled WGS sequence"/>
</dbReference>
<keyword evidence="4 9" id="KW-0028">Amino-acid biosynthesis</keyword>
<dbReference type="EC" id="4.2.1.20" evidence="9"/>
<dbReference type="PROSITE" id="PS00167">
    <property type="entry name" value="TRP_SYNTHASE_ALPHA"/>
    <property type="match status" value="1"/>
</dbReference>
<keyword evidence="7 9" id="KW-0456">Lyase</keyword>
<dbReference type="PANTHER" id="PTHR43406">
    <property type="entry name" value="TRYPTOPHAN SYNTHASE, ALPHA CHAIN"/>
    <property type="match status" value="1"/>
</dbReference>
<evidence type="ECO:0000256" key="6">
    <source>
        <dbReference type="ARBA" id="ARBA00023141"/>
    </source>
</evidence>
<evidence type="ECO:0000256" key="2">
    <source>
        <dbReference type="ARBA" id="ARBA00004733"/>
    </source>
</evidence>
<reference evidence="12 13" key="1">
    <citation type="submission" date="2019-06" db="EMBL/GenBank/DDBJ databases">
        <title>Draft genome sequence of Miniimonas arenae KCTC 19750T isolated from sea sand.</title>
        <authorList>
            <person name="Park S.-J."/>
        </authorList>
    </citation>
    <scope>NUCLEOTIDE SEQUENCE [LARGE SCALE GENOMIC DNA]</scope>
    <source>
        <strain evidence="12 13">KCTC 19750</strain>
    </source>
</reference>
<dbReference type="GO" id="GO:0005829">
    <property type="term" value="C:cytosol"/>
    <property type="evidence" value="ECO:0007669"/>
    <property type="project" value="TreeGrafter"/>
</dbReference>
<sequence length="285" mass="28561">MTAISASSATTSTSTAGTTAPADVVARVTSAATVEAARAENRAVLVGYLPLGFPDVATSVAAARAMVRAGVDVVELGLPYSDPVMDGPLIQSAVETALRGGTRVAQVMGAVEAIAAEGAPVLVMSYFNPVLRYGVDAFARDLASAGGAGLITPDLIPDEAAEWIVAADRHGLDKVFLVAPSSTTERLALTVAASRGFVYAASTMGVTGTRSSVGAGAGELVRRTREAGAPRVCVGLGVSTPQQAHEVASFADGVIVGSALVRSLRDGGVDAVAQTAAALAAGVRR</sequence>
<dbReference type="SUPFAM" id="SSF51366">
    <property type="entry name" value="Ribulose-phoshate binding barrel"/>
    <property type="match status" value="1"/>
</dbReference>
<evidence type="ECO:0000256" key="8">
    <source>
        <dbReference type="ARBA" id="ARBA00049047"/>
    </source>
</evidence>
<dbReference type="InterPro" id="IPR011060">
    <property type="entry name" value="RibuloseP-bd_barrel"/>
</dbReference>
<comment type="similarity">
    <text evidence="9 10">Belongs to the TrpA family.</text>
</comment>
<dbReference type="HAMAP" id="MF_00131">
    <property type="entry name" value="Trp_synth_alpha"/>
    <property type="match status" value="1"/>
</dbReference>
<evidence type="ECO:0000313" key="12">
    <source>
        <dbReference type="EMBL" id="TNU77027.1"/>
    </source>
</evidence>
<dbReference type="FunFam" id="3.20.20.70:FF:000037">
    <property type="entry name" value="Tryptophan synthase alpha chain"/>
    <property type="match status" value="1"/>
</dbReference>
<evidence type="ECO:0000256" key="10">
    <source>
        <dbReference type="RuleBase" id="RU003662"/>
    </source>
</evidence>
<dbReference type="CDD" id="cd04724">
    <property type="entry name" value="Tryptophan_synthase_alpha"/>
    <property type="match status" value="1"/>
</dbReference>
<comment type="pathway">
    <text evidence="2 9">Amino-acid biosynthesis; L-tryptophan biosynthesis; L-tryptophan from chorismate: step 5/5.</text>
</comment>
<evidence type="ECO:0000256" key="9">
    <source>
        <dbReference type="HAMAP-Rule" id="MF_00131"/>
    </source>
</evidence>
<dbReference type="Gene3D" id="3.20.20.70">
    <property type="entry name" value="Aldolase class I"/>
    <property type="match status" value="1"/>
</dbReference>
<keyword evidence="13" id="KW-1185">Reference proteome</keyword>
<comment type="catalytic activity">
    <reaction evidence="8 9">
        <text>(1S,2R)-1-C-(indol-3-yl)glycerol 3-phosphate + L-serine = D-glyceraldehyde 3-phosphate + L-tryptophan + H2O</text>
        <dbReference type="Rhea" id="RHEA:10532"/>
        <dbReference type="ChEBI" id="CHEBI:15377"/>
        <dbReference type="ChEBI" id="CHEBI:33384"/>
        <dbReference type="ChEBI" id="CHEBI:57912"/>
        <dbReference type="ChEBI" id="CHEBI:58866"/>
        <dbReference type="ChEBI" id="CHEBI:59776"/>
        <dbReference type="EC" id="4.2.1.20"/>
    </reaction>
</comment>
<gene>
    <name evidence="9" type="primary">trpA</name>
    <name evidence="12" type="ORF">FH969_01390</name>
</gene>
<evidence type="ECO:0000256" key="3">
    <source>
        <dbReference type="ARBA" id="ARBA00011270"/>
    </source>
</evidence>
<dbReference type="GO" id="GO:0004834">
    <property type="term" value="F:tryptophan synthase activity"/>
    <property type="evidence" value="ECO:0007669"/>
    <property type="project" value="UniProtKB-UniRule"/>
</dbReference>
<keyword evidence="6 9" id="KW-0057">Aromatic amino acid biosynthesis</keyword>
<dbReference type="EMBL" id="VENP01000002">
    <property type="protein sequence ID" value="TNU77027.1"/>
    <property type="molecule type" value="Genomic_DNA"/>
</dbReference>
<dbReference type="RefSeq" id="WP_139985586.1">
    <property type="nucleotide sequence ID" value="NZ_VENP01000002.1"/>
</dbReference>
<accession>A0A5C5BG22</accession>
<evidence type="ECO:0000256" key="11">
    <source>
        <dbReference type="SAM" id="MobiDB-lite"/>
    </source>
</evidence>
<evidence type="ECO:0000256" key="1">
    <source>
        <dbReference type="ARBA" id="ARBA00003365"/>
    </source>
</evidence>
<dbReference type="PANTHER" id="PTHR43406:SF1">
    <property type="entry name" value="TRYPTOPHAN SYNTHASE ALPHA CHAIN, CHLOROPLASTIC"/>
    <property type="match status" value="1"/>
</dbReference>
<dbReference type="UniPathway" id="UPA00035">
    <property type="reaction ID" value="UER00044"/>
</dbReference>
<name>A0A5C5BG22_9MICO</name>
<dbReference type="InterPro" id="IPR018204">
    <property type="entry name" value="Trp_synthase_alpha_AS"/>
</dbReference>
<proteinExistence type="inferred from homology"/>
<protein>
    <recommendedName>
        <fullName evidence="9">Tryptophan synthase alpha chain</fullName>
        <ecNumber evidence="9">4.2.1.20</ecNumber>
    </recommendedName>
</protein>
<dbReference type="Pfam" id="PF00290">
    <property type="entry name" value="Trp_syntA"/>
    <property type="match status" value="1"/>
</dbReference>
<comment type="subunit">
    <text evidence="3 9">Tetramer of two alpha and two beta chains.</text>
</comment>